<dbReference type="SUPFAM" id="SSF53448">
    <property type="entry name" value="Nucleotide-diphospho-sugar transferases"/>
    <property type="match status" value="1"/>
</dbReference>
<accession>A0A8J6J5T0</accession>
<keyword evidence="1" id="KW-0963">Cytoplasm</keyword>
<dbReference type="CDD" id="cd04181">
    <property type="entry name" value="NTP_transferase"/>
    <property type="match status" value="1"/>
</dbReference>
<protein>
    <submittedName>
        <fullName evidence="5">HAD-IIIA family hydrolase</fullName>
    </submittedName>
</protein>
<comment type="caution">
    <text evidence="5">The sequence shown here is derived from an EMBL/GenBank/DDBJ whole genome shotgun (WGS) entry which is preliminary data.</text>
</comment>
<dbReference type="InterPro" id="IPR036412">
    <property type="entry name" value="HAD-like_sf"/>
</dbReference>
<evidence type="ECO:0000313" key="6">
    <source>
        <dbReference type="Proteomes" id="UP000602260"/>
    </source>
</evidence>
<evidence type="ECO:0000313" key="5">
    <source>
        <dbReference type="EMBL" id="MBC5717652.1"/>
    </source>
</evidence>
<dbReference type="Proteomes" id="UP000602260">
    <property type="component" value="Unassembled WGS sequence"/>
</dbReference>
<sequence>MQAVIMAGGKGTRLRAITNDEIPKPMAPVAGKPILEWQIECLRRQGITDIVMITGHLGHKIREYFENGARFGVAIQYIEETTPLGTAGALSMVPQLLTGNSFFLVFGDVLFDIDLIRMERFHRERKALATLFVHPNVHPFDSDLVVCDENGKVLKFDSKHNVRNYWYHNCVNAGFYLMNRSICEKVPDNTKVDLEKELLSSLISEGQPIYGYHSPEYIKDVGTVERIQKAEGELTSGFIRGRCLNQKQKAIFLDRDGTINKKNGLVYQEDQFELEDCAVEAIRKINASGYLAIVVTNQPVVARGLCEVADVERIHQKMETLLGQKGVYLDEIRFCPHHPDRGYPEENPAYKIPCHCRKPDIGMLEDCAAAYNIALEESWMIGDTTVDIQTGKNAGTKTALVLTGDAGNDKKYNVTPDLVCQDLLEAVNKILT</sequence>
<dbReference type="GO" id="GO:0046872">
    <property type="term" value="F:metal ion binding"/>
    <property type="evidence" value="ECO:0007669"/>
    <property type="project" value="UniProtKB-KW"/>
</dbReference>
<dbReference type="EMBL" id="JACOPN010000006">
    <property type="protein sequence ID" value="MBC5717652.1"/>
    <property type="molecule type" value="Genomic_DNA"/>
</dbReference>
<dbReference type="Pfam" id="PF00483">
    <property type="entry name" value="NTP_transferase"/>
    <property type="match status" value="1"/>
</dbReference>
<dbReference type="GO" id="GO:0016791">
    <property type="term" value="F:phosphatase activity"/>
    <property type="evidence" value="ECO:0007669"/>
    <property type="project" value="InterPro"/>
</dbReference>
<organism evidence="5 6">
    <name type="scientific">Flintibacter faecis</name>
    <dbReference type="NCBI Taxonomy" id="2763047"/>
    <lineage>
        <taxon>Bacteria</taxon>
        <taxon>Bacillati</taxon>
        <taxon>Bacillota</taxon>
        <taxon>Clostridia</taxon>
        <taxon>Eubacteriales</taxon>
        <taxon>Flintibacter</taxon>
    </lineage>
</organism>
<gene>
    <name evidence="5" type="ORF">H8S55_10010</name>
</gene>
<evidence type="ECO:0000256" key="1">
    <source>
        <dbReference type="ARBA" id="ARBA00022490"/>
    </source>
</evidence>
<dbReference type="SUPFAM" id="SSF56784">
    <property type="entry name" value="HAD-like"/>
    <property type="match status" value="1"/>
</dbReference>
<dbReference type="InterPro" id="IPR006543">
    <property type="entry name" value="Histidinol-phos"/>
</dbReference>
<dbReference type="InterPro" id="IPR006549">
    <property type="entry name" value="HAD-SF_hydro_IIIA"/>
</dbReference>
<dbReference type="InterPro" id="IPR050486">
    <property type="entry name" value="Mannose-1P_guanyltransferase"/>
</dbReference>
<dbReference type="NCBIfam" id="TIGR01656">
    <property type="entry name" value="Histidinol-ppas"/>
    <property type="match status" value="1"/>
</dbReference>
<proteinExistence type="predicted"/>
<reference evidence="5" key="1">
    <citation type="submission" date="2020-08" db="EMBL/GenBank/DDBJ databases">
        <title>Genome public.</title>
        <authorList>
            <person name="Liu C."/>
            <person name="Sun Q."/>
        </authorList>
    </citation>
    <scope>NUCLEOTIDE SEQUENCE</scope>
    <source>
        <strain evidence="5">BX5</strain>
    </source>
</reference>
<dbReference type="NCBIfam" id="TIGR01662">
    <property type="entry name" value="HAD-SF-IIIA"/>
    <property type="match status" value="1"/>
</dbReference>
<evidence type="ECO:0000256" key="2">
    <source>
        <dbReference type="ARBA" id="ARBA00022723"/>
    </source>
</evidence>
<feature type="domain" description="Nucleotidyl transferase" evidence="4">
    <location>
        <begin position="3"/>
        <end position="234"/>
    </location>
</feature>
<keyword evidence="2" id="KW-0479">Metal-binding</keyword>
<dbReference type="CDD" id="cd07503">
    <property type="entry name" value="HAD_HisB-N"/>
    <property type="match status" value="1"/>
</dbReference>
<dbReference type="Gene3D" id="3.40.50.1000">
    <property type="entry name" value="HAD superfamily/HAD-like"/>
    <property type="match status" value="1"/>
</dbReference>
<keyword evidence="6" id="KW-1185">Reference proteome</keyword>
<name>A0A8J6J5T0_9FIRM</name>
<evidence type="ECO:0000259" key="4">
    <source>
        <dbReference type="Pfam" id="PF00483"/>
    </source>
</evidence>
<dbReference type="AlphaFoldDB" id="A0A8J6J5T0"/>
<dbReference type="InterPro" id="IPR023214">
    <property type="entry name" value="HAD_sf"/>
</dbReference>
<dbReference type="Gene3D" id="3.90.550.10">
    <property type="entry name" value="Spore Coat Polysaccharide Biosynthesis Protein SpsA, Chain A"/>
    <property type="match status" value="1"/>
</dbReference>
<dbReference type="PANTHER" id="PTHR22572">
    <property type="entry name" value="SUGAR-1-PHOSPHATE GUANYL TRANSFERASE"/>
    <property type="match status" value="1"/>
</dbReference>
<evidence type="ECO:0000256" key="3">
    <source>
        <dbReference type="ARBA" id="ARBA00022801"/>
    </source>
</evidence>
<dbReference type="InterPro" id="IPR029044">
    <property type="entry name" value="Nucleotide-diphossugar_trans"/>
</dbReference>
<keyword evidence="3 5" id="KW-0378">Hydrolase</keyword>
<dbReference type="InterPro" id="IPR005835">
    <property type="entry name" value="NTP_transferase_dom"/>
</dbReference>
<dbReference type="Pfam" id="PF13242">
    <property type="entry name" value="Hydrolase_like"/>
    <property type="match status" value="1"/>
</dbReference>